<accession>A0ABW5PES5</accession>
<sequence length="415" mass="46163">MNIIIAVTEPELGERIASRMEGRKHVHVCCTDEELVKLAEAGTGNTTHMFLMEELFEKEYPWDWMPRLRGYCPNAIIVLGRSGQEDPIFREVITSLALEFNVSTIPPYGIWDDVIRETEAYFFGTESIIREKGGTIITFASAAPKDGATTAAISAAAALAQGTSASVGLLDLNFKSPEIQDQLRIKGAKGFPFIQAECDSKTLNPDILRNACSALPGIPTLHILTGLRRREWAERITPEEISHLLEVARQTFDVTLVDVHTFPDQAATVQSVRSADLRCVIVQPLVTSYESSWHDWYRGVWTYFGLTEKDFHMVLNRASKGGHTEQDIRRSTGAELLGTLPELGIVEGNRAVNDGVPFALAQGGGVLGEYQQAIRGLSRKLAQHAGIAWTETEEPRERRKHRTISMMLPFMKNLQ</sequence>
<dbReference type="InterPro" id="IPR027417">
    <property type="entry name" value="P-loop_NTPase"/>
</dbReference>
<dbReference type="Gene3D" id="3.40.50.300">
    <property type="entry name" value="P-loop containing nucleotide triphosphate hydrolases"/>
    <property type="match status" value="1"/>
</dbReference>
<dbReference type="Proteomes" id="UP001597541">
    <property type="component" value="Unassembled WGS sequence"/>
</dbReference>
<comment type="caution">
    <text evidence="1">The sequence shown here is derived from an EMBL/GenBank/DDBJ whole genome shotgun (WGS) entry which is preliminary data.</text>
</comment>
<name>A0ABW5PES5_9BACL</name>
<organism evidence="1 2">
    <name type="scientific">Paenibacillus gansuensis</name>
    <dbReference type="NCBI Taxonomy" id="306542"/>
    <lineage>
        <taxon>Bacteria</taxon>
        <taxon>Bacillati</taxon>
        <taxon>Bacillota</taxon>
        <taxon>Bacilli</taxon>
        <taxon>Bacillales</taxon>
        <taxon>Paenibacillaceae</taxon>
        <taxon>Paenibacillus</taxon>
    </lineage>
</organism>
<protein>
    <submittedName>
        <fullName evidence="1">CpaE family protein</fullName>
    </submittedName>
</protein>
<dbReference type="EMBL" id="JBHUME010000009">
    <property type="protein sequence ID" value="MFD2613785.1"/>
    <property type="molecule type" value="Genomic_DNA"/>
</dbReference>
<proteinExistence type="predicted"/>
<reference evidence="2" key="1">
    <citation type="journal article" date="2019" name="Int. J. Syst. Evol. Microbiol.">
        <title>The Global Catalogue of Microorganisms (GCM) 10K type strain sequencing project: providing services to taxonomists for standard genome sequencing and annotation.</title>
        <authorList>
            <consortium name="The Broad Institute Genomics Platform"/>
            <consortium name="The Broad Institute Genome Sequencing Center for Infectious Disease"/>
            <person name="Wu L."/>
            <person name="Ma J."/>
        </authorList>
    </citation>
    <scope>NUCLEOTIDE SEQUENCE [LARGE SCALE GENOMIC DNA]</scope>
    <source>
        <strain evidence="2">KCTC 3950</strain>
    </source>
</reference>
<dbReference type="SUPFAM" id="SSF52540">
    <property type="entry name" value="P-loop containing nucleoside triphosphate hydrolases"/>
    <property type="match status" value="1"/>
</dbReference>
<evidence type="ECO:0000313" key="1">
    <source>
        <dbReference type="EMBL" id="MFD2613785.1"/>
    </source>
</evidence>
<keyword evidence="2" id="KW-1185">Reference proteome</keyword>
<gene>
    <name evidence="1" type="ORF">ACFSUF_15320</name>
</gene>
<evidence type="ECO:0000313" key="2">
    <source>
        <dbReference type="Proteomes" id="UP001597541"/>
    </source>
</evidence>
<dbReference type="RefSeq" id="WP_377603946.1">
    <property type="nucleotide sequence ID" value="NZ_JBHUME010000009.1"/>
</dbReference>